<evidence type="ECO:0000256" key="1">
    <source>
        <dbReference type="SAM" id="SignalP"/>
    </source>
</evidence>
<dbReference type="GO" id="GO:0006629">
    <property type="term" value="P:lipid metabolic process"/>
    <property type="evidence" value="ECO:0007669"/>
    <property type="project" value="InterPro"/>
</dbReference>
<evidence type="ECO:0000313" key="3">
    <source>
        <dbReference type="Proteomes" id="UP000247702"/>
    </source>
</evidence>
<comment type="caution">
    <text evidence="2">The sequence shown here is derived from an EMBL/GenBank/DDBJ whole genome shotgun (WGS) entry which is preliminary data.</text>
</comment>
<dbReference type="AlphaFoldDB" id="A0A2Z6SFU2"/>
<dbReference type="Gene3D" id="3.20.20.190">
    <property type="entry name" value="Phosphatidylinositol (PI) phosphodiesterase"/>
    <property type="match status" value="1"/>
</dbReference>
<keyword evidence="1" id="KW-0732">Signal</keyword>
<reference evidence="2 3" key="1">
    <citation type="submission" date="2017-11" db="EMBL/GenBank/DDBJ databases">
        <title>The genome of Rhizophagus clarus HR1 reveals common genetic basis of auxotrophy among arbuscular mycorrhizal fungi.</title>
        <authorList>
            <person name="Kobayashi Y."/>
        </authorList>
    </citation>
    <scope>NUCLEOTIDE SEQUENCE [LARGE SCALE GENOMIC DNA]</scope>
    <source>
        <strain evidence="2 3">HR1</strain>
    </source>
</reference>
<feature type="chain" id="PRO_5016377865" description="Phosphatidylinositol-specific phospholipase C X domain-containing protein" evidence="1">
    <location>
        <begin position="26"/>
        <end position="499"/>
    </location>
</feature>
<dbReference type="SUPFAM" id="SSF51695">
    <property type="entry name" value="PLC-like phosphodiesterases"/>
    <property type="match status" value="1"/>
</dbReference>
<name>A0A2Z6SFU2_9GLOM</name>
<dbReference type="InterPro" id="IPR017946">
    <property type="entry name" value="PLC-like_Pdiesterase_TIM-brl"/>
</dbReference>
<sequence>MDRTQCNTILFLLIIQLLLLYVNLSQLKVHNSQNFAILVNKRDAQAGTPNINQTVAKQAGTPNINQTVAKQAGTPNINQTVEPLKCNGDASICDLRYDQVTHPGTHNSIAYNLYFDCNQTIRNCLDSVSVCSKQYAQCLTTYGMQCDAQTSACRQRNPQWLHWLCDGFNKTCRSSNALCAAWNAVCTNSDRVCNVWGNACEVDIPDWVLVCFWENNPGYPVARQLQDGIRLFDFDTCLVNNERGVFCHGQNTARALGGELDPTFQVILDFMNSNPNEIITIEFGDTDGDPQILSNYIQAKLEQYFVNQTTGHSMMYSMTDPNRPWITLREMINNNTRIVIFFGRIYNNVQNRQPWIHYTFGWFAESYSYTANDMTAEQLVNSFNGYCASSEAVIRNDTQLYGKVRWQTIDDTVGILPNDIEDAIKMGKSPGPICLSDLALSVNYDVLENIVSYCYPRFPYFFRVRVDHYWQSSLFDVVRKMNQQNVIKFLGNTTNTVPT</sequence>
<proteinExistence type="predicted"/>
<dbReference type="Proteomes" id="UP000247702">
    <property type="component" value="Unassembled WGS sequence"/>
</dbReference>
<protein>
    <recommendedName>
        <fullName evidence="4">Phosphatidylinositol-specific phospholipase C X domain-containing protein</fullName>
    </recommendedName>
</protein>
<gene>
    <name evidence="2" type="ORF">RclHR1_00840013</name>
</gene>
<organism evidence="2 3">
    <name type="scientific">Rhizophagus clarus</name>
    <dbReference type="NCBI Taxonomy" id="94130"/>
    <lineage>
        <taxon>Eukaryota</taxon>
        <taxon>Fungi</taxon>
        <taxon>Fungi incertae sedis</taxon>
        <taxon>Mucoromycota</taxon>
        <taxon>Glomeromycotina</taxon>
        <taxon>Glomeromycetes</taxon>
        <taxon>Glomerales</taxon>
        <taxon>Glomeraceae</taxon>
        <taxon>Rhizophagus</taxon>
    </lineage>
</organism>
<evidence type="ECO:0000313" key="2">
    <source>
        <dbReference type="EMBL" id="GBC08812.1"/>
    </source>
</evidence>
<dbReference type="PANTHER" id="PTHR13593:SF140">
    <property type="entry name" value="PLC-LIKE PHOSPHODIESTERASE"/>
    <property type="match status" value="1"/>
</dbReference>
<dbReference type="GO" id="GO:0008081">
    <property type="term" value="F:phosphoric diester hydrolase activity"/>
    <property type="evidence" value="ECO:0007669"/>
    <property type="project" value="InterPro"/>
</dbReference>
<accession>A0A2Z6SFU2</accession>
<dbReference type="PANTHER" id="PTHR13593">
    <property type="match status" value="1"/>
</dbReference>
<dbReference type="EMBL" id="BEXD01004248">
    <property type="protein sequence ID" value="GBC08812.1"/>
    <property type="molecule type" value="Genomic_DNA"/>
</dbReference>
<keyword evidence="3" id="KW-1185">Reference proteome</keyword>
<dbReference type="Pfam" id="PF26146">
    <property type="entry name" value="PI-PLC_X"/>
    <property type="match status" value="1"/>
</dbReference>
<feature type="signal peptide" evidence="1">
    <location>
        <begin position="1"/>
        <end position="25"/>
    </location>
</feature>
<evidence type="ECO:0008006" key="4">
    <source>
        <dbReference type="Google" id="ProtNLM"/>
    </source>
</evidence>
<dbReference type="InterPro" id="IPR051057">
    <property type="entry name" value="PI-PLC_domain"/>
</dbReference>